<accession>A0AAW1PDP2</accession>
<protein>
    <submittedName>
        <fullName evidence="1">Uncharacterized protein</fullName>
    </submittedName>
</protein>
<organism evidence="1 2">
    <name type="scientific">[Myrmecia] bisecta</name>
    <dbReference type="NCBI Taxonomy" id="41462"/>
    <lineage>
        <taxon>Eukaryota</taxon>
        <taxon>Viridiplantae</taxon>
        <taxon>Chlorophyta</taxon>
        <taxon>core chlorophytes</taxon>
        <taxon>Trebouxiophyceae</taxon>
        <taxon>Trebouxiales</taxon>
        <taxon>Trebouxiaceae</taxon>
        <taxon>Myrmecia</taxon>
    </lineage>
</organism>
<keyword evidence="2" id="KW-1185">Reference proteome</keyword>
<gene>
    <name evidence="1" type="ORF">WJX72_003561</name>
</gene>
<comment type="caution">
    <text evidence="1">The sequence shown here is derived from an EMBL/GenBank/DDBJ whole genome shotgun (WGS) entry which is preliminary data.</text>
</comment>
<evidence type="ECO:0000313" key="1">
    <source>
        <dbReference type="EMBL" id="KAK9807591.1"/>
    </source>
</evidence>
<name>A0AAW1PDP2_9CHLO</name>
<reference evidence="1 2" key="1">
    <citation type="journal article" date="2024" name="Nat. Commun.">
        <title>Phylogenomics reveals the evolutionary origins of lichenization in chlorophyte algae.</title>
        <authorList>
            <person name="Puginier C."/>
            <person name="Libourel C."/>
            <person name="Otte J."/>
            <person name="Skaloud P."/>
            <person name="Haon M."/>
            <person name="Grisel S."/>
            <person name="Petersen M."/>
            <person name="Berrin J.G."/>
            <person name="Delaux P.M."/>
            <person name="Dal Grande F."/>
            <person name="Keller J."/>
        </authorList>
    </citation>
    <scope>NUCLEOTIDE SEQUENCE [LARGE SCALE GENOMIC DNA]</scope>
    <source>
        <strain evidence="1 2">SAG 2043</strain>
    </source>
</reference>
<dbReference type="Proteomes" id="UP001489004">
    <property type="component" value="Unassembled WGS sequence"/>
</dbReference>
<evidence type="ECO:0000313" key="2">
    <source>
        <dbReference type="Proteomes" id="UP001489004"/>
    </source>
</evidence>
<sequence length="300" mass="32306">MVPCSVGTSRLVAGHKANHNTAAVQWQAVHVGLQQADGRSLLDRRQLLRHALLGSWFAVAGAGLAATLPQQAAAVLGSRADDVLQHFWLQNLLPPVQQYLGAGFSAGLVTFSAHAVLPSGSPGDPSKDYASERGDHHCGIYQGVNQPYPCCGSKPTDLCCRHYAYAVPYARYGLAKADRVSTVVVSPRAVQLPEKNWQAILMHEMGHCIDFHLFGRRYGLADRAPAVQLARLHAIDQQPDPEARADLLANLFLAEALGACLCYDAASTLQLLVAEGNCQAPGLLQHYPHAPLQGRAPKYN</sequence>
<dbReference type="EMBL" id="JALJOR010000012">
    <property type="protein sequence ID" value="KAK9807591.1"/>
    <property type="molecule type" value="Genomic_DNA"/>
</dbReference>
<proteinExistence type="predicted"/>
<dbReference type="AlphaFoldDB" id="A0AAW1PDP2"/>